<dbReference type="OrthoDB" id="416454at2759"/>
<feature type="region of interest" description="Disordered" evidence="1">
    <location>
        <begin position="392"/>
        <end position="454"/>
    </location>
</feature>
<gene>
    <name evidence="3" type="ORF">ISN44_As12g033510</name>
</gene>
<organism evidence="3 4">
    <name type="scientific">Arabidopsis suecica</name>
    <name type="common">Swedish thale-cress</name>
    <name type="synonym">Cardaminopsis suecica</name>
    <dbReference type="NCBI Taxonomy" id="45249"/>
    <lineage>
        <taxon>Eukaryota</taxon>
        <taxon>Viridiplantae</taxon>
        <taxon>Streptophyta</taxon>
        <taxon>Embryophyta</taxon>
        <taxon>Tracheophyta</taxon>
        <taxon>Spermatophyta</taxon>
        <taxon>Magnoliopsida</taxon>
        <taxon>eudicotyledons</taxon>
        <taxon>Gunneridae</taxon>
        <taxon>Pentapetalae</taxon>
        <taxon>rosids</taxon>
        <taxon>malvids</taxon>
        <taxon>Brassicales</taxon>
        <taxon>Brassicaceae</taxon>
        <taxon>Camelineae</taxon>
        <taxon>Arabidopsis</taxon>
    </lineage>
</organism>
<sequence>MSLTLDKALQAMTIEENKPVKLKNLSKFSSCERNVCSLMGRLLCPENQRMSRFIHDMPRLWHVTNRARGIALSEETFQFIFDSEHDLETVLHGGAWTYEDWSMVLERWVEKPPEDYLRILPLWIRLRNIPVNFYTVETFEEIAESIGQVVTVAFDPLKPQSKGFVRVQVLFDVNKPLWNSKEVELPDGTTVTIGVEYERVRKRCFQCQRLTHDRSRCPFNPQNRHSCATGGMKVAATVPEIKIPQLGPEDPLFGVLTNDDVGIDAATGRPKIAKEVLDEMRSYLSVTDPTEKLARIDRVRRSVWNLEGDSQGQKTLLRLEPATKVTTNVDKGKGLVFDFDTKQVNPKSVAGDKLLASAIKASNVLTRFSHLESNSGERKTLNADFGPCTTVFQTSNQASSSGTSDTLKKYRRRPSQHKRRAQATKAALDSRKPELVYREKPKQGEEDSLSLKRKAEEEGVAVPKGLRSSLTIPILKEMRRVHFPDILFLLETKNSSNHVLNVKQWLGYDSAHIVDPEGLSGGLALFWKASYVIEVLHSDKRIIDTKIKIGSLWFFVSFIYGDPACNLRQDVWDKVTSIGLTRNEPWFVVGDLNEIWDHSEKLGGPARDESSFIPFRNMVSDCRLRDIPFIGNKFSWAGKRNDMWIQIRLDRALGNSEWFHLFPRVQSEYLERVGSDHRPLLTRFVNENQSFRGRFMFDRRWTAKPETIEIIRQGWSSQARHGTISLFDRIAACRKSLSQWKRSSQNNSKTRINILRAQLEDEGCKQFPRFFFLQKWRGELTEAYREEEVYWKQKSHKNWLNDGDRNTKYFHGSVQGRRAQNKIFSLFDDNGVEQFADGSKGNIAVDYVQQLFTSSQPCNASALLDGMVPRVTPLMNAALIKPVTNEEIRQAVFAIGSTSAPGADGMTGLFFQSYWSVVGQQVCEEVRKFFETGTFPGEWNFTQICLLPKKPNPNRMTDLRPISLCSVSYKIISKILCTRLKVWLPEIVSDTQGAFVSGRLISDNILLAHEMVHALKTNPDCNEDFMAIKTDMSKAYDRVEWNFLEELFIRLGFDRKWIDWLMVCVRSVTYSVLLNGNSYGFIKPERGIRQGDPLSPFIFILCAEALVHTMKKAEVEGRITGIRLTRHCPSIQHLLFADDSLFLCRANFKEGAEILHCLKLYGDASGQEINLQKSSIIFGHKMEPIMRHLLGLFLGIFKEGGDGMYLGLPECFSGSKCDLLAYITKKLKTRLTGWYAKTLSLGGKEVLLKSVAMALPVYAMSCFRLTKYQCQQITSAMTSFQWNSCEEKKKMHWVSWEKMCKTRKEGGLGFRDVGDFNQALLAKQAWRLLTKPNSLLARVFKARYYHQKDFMDAAIGARPSYAWRSIIHGRDLLAKGLIKNIGNGQTTSVWIDKWIFDNTLRRPFNKQSLFDLDLRVSNLITPQGSWNHPLLSELFFPPDVVRIMSYPPNLASSDSYVWAYNRSGCYTVKSGNWLISHLKHVPVPISEHEQESRALKAKIWKVKTIPKIKMFLWRALSGALAVSVCLQAHGMNSDPQCAMCQGAIESISHVLFNCWPAREVWEIVNITFPPHGFTDSIHDNIAFLLKVMKQESVSLRIRMAIPWILWGIWKHRNEILYAGKQGDLNALVSHAIEEAEEWNKIKELQPQTSMSNVPVMRSEGRWVKPPIDFLKCNIHMSWLNDSHMCGGAWIVRNHQGDAIFHAREMFLPASNRIAAELRGMLWVLSSLLDLHLDNIEIWSDCSAAIEAIIDPSNWPRYHSYLDKLLAWSRFFAVSSTIPFSPNRVNGVLKDVPQNKRFCLAKIVVGGQLKNIPPVCRELGKENALDEFLPNTMGIRAYEEQMIPCFHRMLAE</sequence>
<dbReference type="InterPro" id="IPR002156">
    <property type="entry name" value="RNaseH_domain"/>
</dbReference>
<keyword evidence="4" id="KW-1185">Reference proteome</keyword>
<dbReference type="GO" id="GO:0004523">
    <property type="term" value="F:RNA-DNA hybrid ribonuclease activity"/>
    <property type="evidence" value="ECO:0007669"/>
    <property type="project" value="InterPro"/>
</dbReference>
<evidence type="ECO:0000259" key="2">
    <source>
        <dbReference type="PROSITE" id="PS50878"/>
    </source>
</evidence>
<dbReference type="InterPro" id="IPR005135">
    <property type="entry name" value="Endo/exonuclease/phosphatase"/>
</dbReference>
<evidence type="ECO:0000313" key="4">
    <source>
        <dbReference type="Proteomes" id="UP000694251"/>
    </source>
</evidence>
<dbReference type="EMBL" id="JAEFBJ010000012">
    <property type="protein sequence ID" value="KAG7548144.1"/>
    <property type="molecule type" value="Genomic_DNA"/>
</dbReference>
<dbReference type="InterPro" id="IPR025836">
    <property type="entry name" value="Zn_knuckle_CX2CX4HX4C"/>
</dbReference>
<feature type="domain" description="Reverse transcriptase" evidence="2">
    <location>
        <begin position="928"/>
        <end position="1194"/>
    </location>
</feature>
<dbReference type="PROSITE" id="PS50878">
    <property type="entry name" value="RT_POL"/>
    <property type="match status" value="1"/>
</dbReference>
<dbReference type="Pfam" id="PF14392">
    <property type="entry name" value="zf-CCHC_4"/>
    <property type="match status" value="1"/>
</dbReference>
<dbReference type="PANTHER" id="PTHR33116">
    <property type="entry name" value="REVERSE TRANSCRIPTASE ZINC-BINDING DOMAIN-CONTAINING PROTEIN-RELATED-RELATED"/>
    <property type="match status" value="1"/>
</dbReference>
<comment type="caution">
    <text evidence="3">The sequence shown here is derived from an EMBL/GenBank/DDBJ whole genome shotgun (WGS) entry which is preliminary data.</text>
</comment>
<protein>
    <recommendedName>
        <fullName evidence="2">Reverse transcriptase domain-containing protein</fullName>
    </recommendedName>
</protein>
<evidence type="ECO:0000256" key="1">
    <source>
        <dbReference type="SAM" id="MobiDB-lite"/>
    </source>
</evidence>
<dbReference type="Pfam" id="PF03372">
    <property type="entry name" value="Exo_endo_phos"/>
    <property type="match status" value="1"/>
</dbReference>
<dbReference type="InterPro" id="IPR025558">
    <property type="entry name" value="DUF4283"/>
</dbReference>
<name>A0A8T1YQ77_ARASU</name>
<dbReference type="Pfam" id="PF14111">
    <property type="entry name" value="DUF4283"/>
    <property type="match status" value="1"/>
</dbReference>
<feature type="compositionally biased region" description="Basic and acidic residues" evidence="1">
    <location>
        <begin position="428"/>
        <end position="454"/>
    </location>
</feature>
<dbReference type="Pfam" id="PF13966">
    <property type="entry name" value="zf-RVT"/>
    <property type="match status" value="1"/>
</dbReference>
<reference evidence="3 4" key="1">
    <citation type="submission" date="2020-12" db="EMBL/GenBank/DDBJ databases">
        <title>Concerted genomic and epigenomic changes stabilize Arabidopsis allopolyploids.</title>
        <authorList>
            <person name="Chen Z."/>
        </authorList>
    </citation>
    <scope>NUCLEOTIDE SEQUENCE [LARGE SCALE GENOMIC DNA]</scope>
    <source>
        <strain evidence="3">As9502</strain>
        <tissue evidence="3">Leaf</tissue>
    </source>
</reference>
<evidence type="ECO:0000313" key="3">
    <source>
        <dbReference type="EMBL" id="KAG7548144.1"/>
    </source>
</evidence>
<feature type="compositionally biased region" description="Polar residues" evidence="1">
    <location>
        <begin position="392"/>
        <end position="405"/>
    </location>
</feature>
<dbReference type="GO" id="GO:0003676">
    <property type="term" value="F:nucleic acid binding"/>
    <property type="evidence" value="ECO:0007669"/>
    <property type="project" value="InterPro"/>
</dbReference>
<dbReference type="Proteomes" id="UP000694251">
    <property type="component" value="Chromosome 12"/>
</dbReference>
<dbReference type="CDD" id="cd01650">
    <property type="entry name" value="RT_nLTR_like"/>
    <property type="match status" value="1"/>
</dbReference>
<dbReference type="PANTHER" id="PTHR33116:SF86">
    <property type="entry name" value="REVERSE TRANSCRIPTASE DOMAIN-CONTAINING PROTEIN"/>
    <property type="match status" value="1"/>
</dbReference>
<accession>A0A8T1YQ77</accession>
<proteinExistence type="predicted"/>
<dbReference type="Pfam" id="PF13456">
    <property type="entry name" value="RVT_3"/>
    <property type="match status" value="1"/>
</dbReference>
<dbReference type="InterPro" id="IPR000477">
    <property type="entry name" value="RT_dom"/>
</dbReference>
<feature type="compositionally biased region" description="Basic residues" evidence="1">
    <location>
        <begin position="409"/>
        <end position="422"/>
    </location>
</feature>
<dbReference type="InterPro" id="IPR026960">
    <property type="entry name" value="RVT-Znf"/>
</dbReference>
<dbReference type="Pfam" id="PF00078">
    <property type="entry name" value="RVT_1"/>
    <property type="match status" value="1"/>
</dbReference>